<dbReference type="PANTHER" id="PTHR30629:SF2">
    <property type="entry name" value="PROPHAGE INTEGRASE INTS-RELATED"/>
    <property type="match status" value="1"/>
</dbReference>
<dbReference type="AlphaFoldDB" id="A0A5B8LGV4"/>
<keyword evidence="3" id="KW-0238">DNA-binding</keyword>
<keyword evidence="4" id="KW-0233">DNA recombination</keyword>
<evidence type="ECO:0000256" key="1">
    <source>
        <dbReference type="ARBA" id="ARBA00008857"/>
    </source>
</evidence>
<dbReference type="Gene3D" id="1.10.150.130">
    <property type="match status" value="1"/>
</dbReference>
<evidence type="ECO:0000259" key="5">
    <source>
        <dbReference type="PROSITE" id="PS51898"/>
    </source>
</evidence>
<dbReference type="InterPro" id="IPR050808">
    <property type="entry name" value="Phage_Integrase"/>
</dbReference>
<evidence type="ECO:0000256" key="2">
    <source>
        <dbReference type="ARBA" id="ARBA00022908"/>
    </source>
</evidence>
<dbReference type="EMBL" id="CP042306">
    <property type="protein sequence ID" value="QDZ06370.1"/>
    <property type="molecule type" value="Genomic_DNA"/>
</dbReference>
<gene>
    <name evidence="6" type="ORF">FPZ24_01865</name>
</gene>
<dbReference type="OrthoDB" id="7615137at2"/>
<dbReference type="InterPro" id="IPR038488">
    <property type="entry name" value="Integrase_DNA-bd_sf"/>
</dbReference>
<dbReference type="Pfam" id="PF00589">
    <property type="entry name" value="Phage_integrase"/>
    <property type="match status" value="1"/>
</dbReference>
<dbReference type="InterPro" id="IPR011010">
    <property type="entry name" value="DNA_brk_join_enz"/>
</dbReference>
<dbReference type="PROSITE" id="PS51898">
    <property type="entry name" value="TYR_RECOMBINASE"/>
    <property type="match status" value="1"/>
</dbReference>
<accession>A0A5B8LGV4</accession>
<dbReference type="GO" id="GO:0015074">
    <property type="term" value="P:DNA integration"/>
    <property type="evidence" value="ECO:0007669"/>
    <property type="project" value="UniProtKB-KW"/>
</dbReference>
<sequence length="423" mass="48267">MGKIKLTQRSVETLKSKGASEFWWDTDLAGFGVRISAGGTKSFVVQYRMGGRGSRERRYTIGKDGEVWNATNAREEARRRLRAAAMGIDTVATERRRQQDDIDLEFGKYAERFLQDYGKRHWRARTFQSRAADLRRWVVPVLEGIGLPSIARRDIAAVFDGLPPKSPALPRNVFAVTRKLFVWAVQRGDIERSPCDGIKPPPPVASRDHVLDDYELMLVSAMSDHLNAPFEAFLTLLIITGQRREEVAGMTWDELYRGKREWVLPAARSKNHTAHSMPLGKLAIRTLDALAAGPSWPRKGYVFTTTGKTSISGFSKMKRRLDELVAQVDEDRRVRPWRLHDLRRTMATNLQRLGVRFEVTEALLNHVSGARSGIAGVYQRHDWRDEKREAVRLWEDRLAKMAEKFPKKFLKARASAKMLNEAI</sequence>
<name>A0A5B8LGV4_9SPHN</name>
<dbReference type="Gene3D" id="3.30.160.390">
    <property type="entry name" value="Integrase, DNA-binding domain"/>
    <property type="match status" value="1"/>
</dbReference>
<dbReference type="InterPro" id="IPR013762">
    <property type="entry name" value="Integrase-like_cat_sf"/>
</dbReference>
<keyword evidence="2" id="KW-0229">DNA integration</keyword>
<evidence type="ECO:0000313" key="7">
    <source>
        <dbReference type="Proteomes" id="UP000315673"/>
    </source>
</evidence>
<dbReference type="Gene3D" id="1.10.443.10">
    <property type="entry name" value="Intergrase catalytic core"/>
    <property type="match status" value="1"/>
</dbReference>
<dbReference type="InterPro" id="IPR002104">
    <property type="entry name" value="Integrase_catalytic"/>
</dbReference>
<dbReference type="Pfam" id="PF13356">
    <property type="entry name" value="Arm-DNA-bind_3"/>
    <property type="match status" value="1"/>
</dbReference>
<evidence type="ECO:0000256" key="3">
    <source>
        <dbReference type="ARBA" id="ARBA00023125"/>
    </source>
</evidence>
<organism evidence="6 7">
    <name type="scientific">Sphingomonas panacisoli</name>
    <dbReference type="NCBI Taxonomy" id="1813879"/>
    <lineage>
        <taxon>Bacteria</taxon>
        <taxon>Pseudomonadati</taxon>
        <taxon>Pseudomonadota</taxon>
        <taxon>Alphaproteobacteria</taxon>
        <taxon>Sphingomonadales</taxon>
        <taxon>Sphingomonadaceae</taxon>
        <taxon>Sphingomonas</taxon>
    </lineage>
</organism>
<dbReference type="SUPFAM" id="SSF56349">
    <property type="entry name" value="DNA breaking-rejoining enzymes"/>
    <property type="match status" value="1"/>
</dbReference>
<dbReference type="Proteomes" id="UP000315673">
    <property type="component" value="Chromosome"/>
</dbReference>
<protein>
    <submittedName>
        <fullName evidence="6">Tyrosine-type recombinase/integrase</fullName>
    </submittedName>
</protein>
<dbReference type="CDD" id="cd00801">
    <property type="entry name" value="INT_P4_C"/>
    <property type="match status" value="1"/>
</dbReference>
<dbReference type="GO" id="GO:0003677">
    <property type="term" value="F:DNA binding"/>
    <property type="evidence" value="ECO:0007669"/>
    <property type="project" value="UniProtKB-KW"/>
</dbReference>
<dbReference type="InterPro" id="IPR010998">
    <property type="entry name" value="Integrase_recombinase_N"/>
</dbReference>
<evidence type="ECO:0000313" key="6">
    <source>
        <dbReference type="EMBL" id="QDZ06370.1"/>
    </source>
</evidence>
<reference evidence="6 7" key="1">
    <citation type="submission" date="2019-07" db="EMBL/GenBank/DDBJ databases">
        <title>Full genome sequence of Sphingomonas sp. 4R-6-7(HKS19).</title>
        <authorList>
            <person name="Im W.-T."/>
        </authorList>
    </citation>
    <scope>NUCLEOTIDE SEQUENCE [LARGE SCALE GENOMIC DNA]</scope>
    <source>
        <strain evidence="6 7">HKS19</strain>
    </source>
</reference>
<feature type="domain" description="Tyr recombinase" evidence="5">
    <location>
        <begin position="200"/>
        <end position="392"/>
    </location>
</feature>
<dbReference type="RefSeq" id="WP_146569454.1">
    <property type="nucleotide sequence ID" value="NZ_CP042306.1"/>
</dbReference>
<dbReference type="KEGG" id="spai:FPZ24_01865"/>
<dbReference type="PANTHER" id="PTHR30629">
    <property type="entry name" value="PROPHAGE INTEGRASE"/>
    <property type="match status" value="1"/>
</dbReference>
<proteinExistence type="inferred from homology"/>
<dbReference type="InterPro" id="IPR025166">
    <property type="entry name" value="Integrase_DNA_bind_dom"/>
</dbReference>
<dbReference type="GO" id="GO:0006310">
    <property type="term" value="P:DNA recombination"/>
    <property type="evidence" value="ECO:0007669"/>
    <property type="project" value="UniProtKB-KW"/>
</dbReference>
<evidence type="ECO:0000256" key="4">
    <source>
        <dbReference type="ARBA" id="ARBA00023172"/>
    </source>
</evidence>
<comment type="similarity">
    <text evidence="1">Belongs to the 'phage' integrase family.</text>
</comment>
<keyword evidence="7" id="KW-1185">Reference proteome</keyword>